<accession>A0A2W5K8W1</accession>
<organism evidence="1 2">
    <name type="scientific">Ancylobacter novellus</name>
    <name type="common">Thiobacillus novellus</name>
    <dbReference type="NCBI Taxonomy" id="921"/>
    <lineage>
        <taxon>Bacteria</taxon>
        <taxon>Pseudomonadati</taxon>
        <taxon>Pseudomonadota</taxon>
        <taxon>Alphaproteobacteria</taxon>
        <taxon>Hyphomicrobiales</taxon>
        <taxon>Xanthobacteraceae</taxon>
        <taxon>Ancylobacter</taxon>
    </lineage>
</organism>
<evidence type="ECO:0000313" key="2">
    <source>
        <dbReference type="Proteomes" id="UP000249577"/>
    </source>
</evidence>
<protein>
    <submittedName>
        <fullName evidence="1">Uncharacterized protein</fullName>
    </submittedName>
</protein>
<sequence>MSRSPRELYVAALDALLRGNTASVAQSRDWELLREISRLATSDAPVELAATDPALFQSWRSAVTRFHLAGWSAMTPDRVDQVVRRVHEKQHAPAL</sequence>
<reference evidence="1 2" key="1">
    <citation type="submission" date="2017-08" db="EMBL/GenBank/DDBJ databases">
        <title>Infants hospitalized years apart are colonized by the same room-sourced microbial strains.</title>
        <authorList>
            <person name="Brooks B."/>
            <person name="Olm M.R."/>
            <person name="Firek B.A."/>
            <person name="Baker R."/>
            <person name="Thomas B.C."/>
            <person name="Morowitz M.J."/>
            <person name="Banfield J.F."/>
        </authorList>
    </citation>
    <scope>NUCLEOTIDE SEQUENCE [LARGE SCALE GENOMIC DNA]</scope>
    <source>
        <strain evidence="1">S2_005_003_R2_43</strain>
    </source>
</reference>
<dbReference type="Proteomes" id="UP000249577">
    <property type="component" value="Unassembled WGS sequence"/>
</dbReference>
<dbReference type="EMBL" id="QFPN01000009">
    <property type="protein sequence ID" value="PZQ12449.1"/>
    <property type="molecule type" value="Genomic_DNA"/>
</dbReference>
<proteinExistence type="predicted"/>
<gene>
    <name evidence="1" type="ORF">DI565_16650</name>
</gene>
<dbReference type="AlphaFoldDB" id="A0A2W5K8W1"/>
<name>A0A2W5K8W1_ANCNO</name>
<evidence type="ECO:0000313" key="1">
    <source>
        <dbReference type="EMBL" id="PZQ12449.1"/>
    </source>
</evidence>
<comment type="caution">
    <text evidence="1">The sequence shown here is derived from an EMBL/GenBank/DDBJ whole genome shotgun (WGS) entry which is preliminary data.</text>
</comment>